<sequence>DKICPEHTILATNTSCLSIIDMAKETTRPEKVLGMHFFNPVPLMKLLEIVRTLATSDETLAVGKEFGKSIGKTTIIAPDTPGFIVNRLLMPFMNGAFRMLEAGLATKEDIDTGVRLGLGHPMGPLALADLIGMDTSLFIADAIYEELKDPLYAPPVILKKMVTAGWLGRKTGKGFYEYK</sequence>
<evidence type="ECO:0000259" key="10">
    <source>
        <dbReference type="Pfam" id="PF02737"/>
    </source>
</evidence>
<keyword evidence="6" id="KW-0520">NAD</keyword>
<dbReference type="InterPro" id="IPR036291">
    <property type="entry name" value="NAD(P)-bd_dom_sf"/>
</dbReference>
<dbReference type="AlphaFoldDB" id="X1LIG3"/>
<evidence type="ECO:0000256" key="3">
    <source>
        <dbReference type="ARBA" id="ARBA00009463"/>
    </source>
</evidence>
<comment type="similarity">
    <text evidence="3">Belongs to the 3-hydroxyacyl-CoA dehydrogenase family.</text>
</comment>
<protein>
    <recommendedName>
        <fullName evidence="4">3-hydroxyacyl-CoA dehydrogenase</fullName>
        <ecNumber evidence="4">1.1.1.35</ecNumber>
    </recommendedName>
</protein>
<evidence type="ECO:0000256" key="6">
    <source>
        <dbReference type="ARBA" id="ARBA00023027"/>
    </source>
</evidence>
<feature type="domain" description="3-hydroxyacyl-CoA dehydrogenase NAD binding" evidence="10">
    <location>
        <begin position="1"/>
        <end position="78"/>
    </location>
</feature>
<evidence type="ECO:0000313" key="11">
    <source>
        <dbReference type="EMBL" id="GAI05616.1"/>
    </source>
</evidence>
<evidence type="ECO:0000256" key="5">
    <source>
        <dbReference type="ARBA" id="ARBA00023002"/>
    </source>
</evidence>
<comment type="pathway">
    <text evidence="2">Lipid metabolism.</text>
</comment>
<evidence type="ECO:0000256" key="2">
    <source>
        <dbReference type="ARBA" id="ARBA00005189"/>
    </source>
</evidence>
<dbReference type="EMBL" id="BARV01008596">
    <property type="protein sequence ID" value="GAI05616.1"/>
    <property type="molecule type" value="Genomic_DNA"/>
</dbReference>
<dbReference type="InterPro" id="IPR006108">
    <property type="entry name" value="3HC_DH_C"/>
</dbReference>
<dbReference type="EC" id="1.1.1.35" evidence="4"/>
<keyword evidence="7" id="KW-0496">Mitochondrion</keyword>
<comment type="subcellular location">
    <subcellularLocation>
        <location evidence="1">Mitochondrion matrix</location>
    </subcellularLocation>
</comment>
<feature type="domain" description="3-hydroxyacyl-CoA dehydrogenase C-terminal" evidence="9">
    <location>
        <begin position="82"/>
        <end position="178"/>
    </location>
</feature>
<dbReference type="InterPro" id="IPR006180">
    <property type="entry name" value="3-OHacyl-CoA_DH_CS"/>
</dbReference>
<evidence type="ECO:0000259" key="9">
    <source>
        <dbReference type="Pfam" id="PF00725"/>
    </source>
</evidence>
<proteinExistence type="inferred from homology"/>
<name>X1LIG3_9ZZZZ</name>
<dbReference type="PANTHER" id="PTHR43561">
    <property type="match status" value="1"/>
</dbReference>
<dbReference type="GO" id="GO:0005759">
    <property type="term" value="C:mitochondrial matrix"/>
    <property type="evidence" value="ECO:0007669"/>
    <property type="project" value="UniProtKB-SubCell"/>
</dbReference>
<feature type="non-terminal residue" evidence="11">
    <location>
        <position position="1"/>
    </location>
</feature>
<organism evidence="11">
    <name type="scientific">marine sediment metagenome</name>
    <dbReference type="NCBI Taxonomy" id="412755"/>
    <lineage>
        <taxon>unclassified sequences</taxon>
        <taxon>metagenomes</taxon>
        <taxon>ecological metagenomes</taxon>
    </lineage>
</organism>
<keyword evidence="5" id="KW-0560">Oxidoreductase</keyword>
<accession>X1LIG3</accession>
<dbReference type="PANTHER" id="PTHR43561:SF3">
    <property type="entry name" value="HYDROXYACYL-COENZYME A DEHYDROGENASE, MITOCHONDRIAL"/>
    <property type="match status" value="1"/>
</dbReference>
<dbReference type="Pfam" id="PF00725">
    <property type="entry name" value="3HCDH"/>
    <property type="match status" value="1"/>
</dbReference>
<comment type="catalytic activity">
    <reaction evidence="8">
        <text>a (3S)-3-hydroxyacyl-CoA + NAD(+) = a 3-oxoacyl-CoA + NADH + H(+)</text>
        <dbReference type="Rhea" id="RHEA:22432"/>
        <dbReference type="ChEBI" id="CHEBI:15378"/>
        <dbReference type="ChEBI" id="CHEBI:57318"/>
        <dbReference type="ChEBI" id="CHEBI:57540"/>
        <dbReference type="ChEBI" id="CHEBI:57945"/>
        <dbReference type="ChEBI" id="CHEBI:90726"/>
        <dbReference type="EC" id="1.1.1.35"/>
    </reaction>
</comment>
<dbReference type="Gene3D" id="1.10.1040.10">
    <property type="entry name" value="N-(1-d-carboxylethyl)-l-norvaline Dehydrogenase, domain 2"/>
    <property type="match status" value="1"/>
</dbReference>
<dbReference type="GO" id="GO:0003857">
    <property type="term" value="F:(3S)-3-hydroxyacyl-CoA dehydrogenase (NAD+) activity"/>
    <property type="evidence" value="ECO:0007669"/>
    <property type="project" value="UniProtKB-EC"/>
</dbReference>
<evidence type="ECO:0000256" key="1">
    <source>
        <dbReference type="ARBA" id="ARBA00004305"/>
    </source>
</evidence>
<evidence type="ECO:0000256" key="4">
    <source>
        <dbReference type="ARBA" id="ARBA00013000"/>
    </source>
</evidence>
<reference evidence="11" key="1">
    <citation type="journal article" date="2014" name="Front. Microbiol.">
        <title>High frequency of phylogenetically diverse reductive dehalogenase-homologous genes in deep subseafloor sedimentary metagenomes.</title>
        <authorList>
            <person name="Kawai M."/>
            <person name="Futagami T."/>
            <person name="Toyoda A."/>
            <person name="Takaki Y."/>
            <person name="Nishi S."/>
            <person name="Hori S."/>
            <person name="Arai W."/>
            <person name="Tsubouchi T."/>
            <person name="Morono Y."/>
            <person name="Uchiyama I."/>
            <person name="Ito T."/>
            <person name="Fujiyama A."/>
            <person name="Inagaki F."/>
            <person name="Takami H."/>
        </authorList>
    </citation>
    <scope>NUCLEOTIDE SEQUENCE</scope>
    <source>
        <strain evidence="11">Expedition CK06-06</strain>
    </source>
</reference>
<dbReference type="InterPro" id="IPR013328">
    <property type="entry name" value="6PGD_dom2"/>
</dbReference>
<evidence type="ECO:0000256" key="8">
    <source>
        <dbReference type="ARBA" id="ARBA00049556"/>
    </source>
</evidence>
<comment type="caution">
    <text evidence="11">The sequence shown here is derived from an EMBL/GenBank/DDBJ whole genome shotgun (WGS) entry which is preliminary data.</text>
</comment>
<evidence type="ECO:0000256" key="7">
    <source>
        <dbReference type="ARBA" id="ARBA00023128"/>
    </source>
</evidence>
<dbReference type="SUPFAM" id="SSF51735">
    <property type="entry name" value="NAD(P)-binding Rossmann-fold domains"/>
    <property type="match status" value="1"/>
</dbReference>
<dbReference type="PROSITE" id="PS00067">
    <property type="entry name" value="3HCDH"/>
    <property type="match status" value="1"/>
</dbReference>
<dbReference type="InterPro" id="IPR008927">
    <property type="entry name" value="6-PGluconate_DH-like_C_sf"/>
</dbReference>
<dbReference type="GO" id="GO:0006635">
    <property type="term" value="P:fatty acid beta-oxidation"/>
    <property type="evidence" value="ECO:0007669"/>
    <property type="project" value="TreeGrafter"/>
</dbReference>
<dbReference type="InterPro" id="IPR052242">
    <property type="entry name" value="Mito_3-hydroxyacyl-CoA_DH"/>
</dbReference>
<dbReference type="SUPFAM" id="SSF48179">
    <property type="entry name" value="6-phosphogluconate dehydrogenase C-terminal domain-like"/>
    <property type="match status" value="1"/>
</dbReference>
<dbReference type="Gene3D" id="3.40.50.720">
    <property type="entry name" value="NAD(P)-binding Rossmann-like Domain"/>
    <property type="match status" value="1"/>
</dbReference>
<dbReference type="InterPro" id="IPR006176">
    <property type="entry name" value="3-OHacyl-CoA_DH_NAD-bd"/>
</dbReference>
<gene>
    <name evidence="11" type="ORF">S06H3_17228</name>
</gene>
<dbReference type="Pfam" id="PF02737">
    <property type="entry name" value="3HCDH_N"/>
    <property type="match status" value="1"/>
</dbReference>
<dbReference type="GO" id="GO:0070403">
    <property type="term" value="F:NAD+ binding"/>
    <property type="evidence" value="ECO:0007669"/>
    <property type="project" value="InterPro"/>
</dbReference>